<gene>
    <name evidence="4" type="primary">ESE006_2</name>
</gene>
<protein>
    <submittedName>
        <fullName evidence="4">Coat protein</fullName>
    </submittedName>
</protein>
<organism evidence="4 5">
    <name type="scientific">ssRNA phage ESE006</name>
    <dbReference type="NCBI Taxonomy" id="2785996"/>
    <lineage>
        <taxon>Viruses</taxon>
        <taxon>Riboviria</taxon>
        <taxon>Orthornavirae</taxon>
        <taxon>Lenarviricota</taxon>
        <taxon>Leviviricetes</taxon>
        <taxon>Norzivirales</taxon>
        <taxon>Fiersviridae</taxon>
        <taxon>Kehmevirus</taxon>
        <taxon>Kehmevirus defluviicola</taxon>
    </lineage>
</organism>
<keyword evidence="3" id="KW-0946">Virion</keyword>
<dbReference type="RefSeq" id="YP_010769033.1">
    <property type="nucleotide sequence ID" value="NC_073859.1"/>
</dbReference>
<evidence type="ECO:0000256" key="2">
    <source>
        <dbReference type="ARBA" id="ARBA00022561"/>
    </source>
</evidence>
<name>A0A8S5KXC9_9VIRU</name>
<dbReference type="EMBL" id="BK013368">
    <property type="protein sequence ID" value="DAD49881.1"/>
    <property type="molecule type" value="Genomic_RNA"/>
</dbReference>
<dbReference type="GO" id="GO:0019028">
    <property type="term" value="C:viral capsid"/>
    <property type="evidence" value="ECO:0007669"/>
    <property type="project" value="UniProtKB-KW"/>
</dbReference>
<evidence type="ECO:0000313" key="4">
    <source>
        <dbReference type="EMBL" id="DAD49881.1"/>
    </source>
</evidence>
<dbReference type="InterPro" id="IPR015954">
    <property type="entry name" value="Phage_RNA-type_capsid"/>
</dbReference>
<dbReference type="Gene3D" id="3.30.380.10">
    <property type="entry name" value="MS2 Viral Coat Protein"/>
    <property type="match status" value="1"/>
</dbReference>
<keyword evidence="5" id="KW-1185">Reference proteome</keyword>
<proteinExistence type="predicted"/>
<evidence type="ECO:0000313" key="5">
    <source>
        <dbReference type="Proteomes" id="UP000682484"/>
    </source>
</evidence>
<accession>A0A8S5KXC9</accession>
<dbReference type="KEGG" id="vg:80397933"/>
<reference evidence="4" key="1">
    <citation type="submission" date="2020-09" db="EMBL/GenBank/DDBJ databases">
        <title>Leviviricetes taxonomy.</title>
        <authorList>
            <person name="Stockdale S.R."/>
            <person name="Callanan J."/>
            <person name="Adriaenssens E.M."/>
            <person name="Kuhn J.H."/>
            <person name="Rumnieks J."/>
            <person name="Shkoporov A."/>
            <person name="Draper L.A."/>
            <person name="Ross P."/>
            <person name="Hill C."/>
        </authorList>
    </citation>
    <scope>NUCLEOTIDE SEQUENCE</scope>
</reference>
<evidence type="ECO:0000256" key="1">
    <source>
        <dbReference type="ARBA" id="ARBA00004328"/>
    </source>
</evidence>
<sequence>MPAASNIVINNGTAVAKTFSVVSPQNGASAAEFRDVSVTVRGHQPVITELVTRATGNASRDKVKVNVILPILRINGSGVTEVIDYASFRGDFTLPNSMLAAERADILAFAKNLAAHASIESAVNDVLPQY</sequence>
<dbReference type="GeneID" id="80397933"/>
<dbReference type="Proteomes" id="UP000682484">
    <property type="component" value="Segment"/>
</dbReference>
<comment type="subcellular location">
    <subcellularLocation>
        <location evidence="1">Virion</location>
    </subcellularLocation>
</comment>
<evidence type="ECO:0000256" key="3">
    <source>
        <dbReference type="ARBA" id="ARBA00022844"/>
    </source>
</evidence>
<keyword evidence="2 4" id="KW-0167">Capsid protein</keyword>